<evidence type="ECO:0000313" key="3">
    <source>
        <dbReference type="Proteomes" id="UP000297940"/>
    </source>
</evidence>
<dbReference type="RefSeq" id="WP_135694719.1">
    <property type="nucleotide sequence ID" value="NZ_RQHK01000008.1"/>
</dbReference>
<proteinExistence type="predicted"/>
<keyword evidence="3" id="KW-1185">Reference proteome</keyword>
<name>A0ABY2P039_9LEPT</name>
<accession>A0ABY2P039</accession>
<keyword evidence="1" id="KW-1133">Transmembrane helix</keyword>
<keyword evidence="1" id="KW-0472">Membrane</keyword>
<sequence>MYFGHFAVAVAIKAKEPKVPTLPIFIGVCFLDILNAFFILIGISRVSPNLEALPYLFYNLDYIDWDHSLTMALVWSFLWGASFLKDKKIALIAFLAAFSHFLIDWPMHNSDLALYPNSHLHFGLGLWGKMGIWAWVGEIFFSGILLIYAWQKSTTYRNNLKWQIIFLCLLASQLSPWLSPMKFAATLSEPYAHLMHAYLMFAGFLVPPGIFIWLDSLSKKEKKDPI</sequence>
<protein>
    <recommendedName>
        <fullName evidence="4">Metal-dependent hydrolase</fullName>
    </recommendedName>
</protein>
<feature type="transmembrane region" description="Helical" evidence="1">
    <location>
        <begin position="162"/>
        <end position="179"/>
    </location>
</feature>
<comment type="caution">
    <text evidence="2">The sequence shown here is derived from an EMBL/GenBank/DDBJ whole genome shotgun (WGS) entry which is preliminary data.</text>
</comment>
<feature type="transmembrane region" description="Helical" evidence="1">
    <location>
        <begin position="132"/>
        <end position="150"/>
    </location>
</feature>
<dbReference type="EMBL" id="RQHK01000008">
    <property type="protein sequence ID" value="TGM74463.1"/>
    <property type="molecule type" value="Genomic_DNA"/>
</dbReference>
<evidence type="ECO:0000313" key="2">
    <source>
        <dbReference type="EMBL" id="TGM74463.1"/>
    </source>
</evidence>
<feature type="transmembrane region" description="Helical" evidence="1">
    <location>
        <begin position="89"/>
        <end position="107"/>
    </location>
</feature>
<feature type="transmembrane region" description="Helical" evidence="1">
    <location>
        <begin position="22"/>
        <end position="47"/>
    </location>
</feature>
<evidence type="ECO:0008006" key="4">
    <source>
        <dbReference type="Google" id="ProtNLM"/>
    </source>
</evidence>
<feature type="transmembrane region" description="Helical" evidence="1">
    <location>
        <begin position="191"/>
        <end position="214"/>
    </location>
</feature>
<feature type="transmembrane region" description="Helical" evidence="1">
    <location>
        <begin position="67"/>
        <end position="84"/>
    </location>
</feature>
<gene>
    <name evidence="2" type="ORF">EHR01_10375</name>
</gene>
<evidence type="ECO:0000256" key="1">
    <source>
        <dbReference type="SAM" id="Phobius"/>
    </source>
</evidence>
<keyword evidence="1" id="KW-0812">Transmembrane</keyword>
<dbReference type="Proteomes" id="UP000297940">
    <property type="component" value="Unassembled WGS sequence"/>
</dbReference>
<reference evidence="3" key="1">
    <citation type="journal article" date="2019" name="PLoS Negl. Trop. Dis.">
        <title>Revisiting the worldwide diversity of Leptospira species in the environment.</title>
        <authorList>
            <person name="Vincent A.T."/>
            <person name="Schiettekatte O."/>
            <person name="Bourhy P."/>
            <person name="Veyrier F.J."/>
            <person name="Picardeau M."/>
        </authorList>
    </citation>
    <scope>NUCLEOTIDE SEQUENCE [LARGE SCALE GENOMIC DNA]</scope>
    <source>
        <strain evidence="3">201601298</strain>
    </source>
</reference>
<organism evidence="2 3">
    <name type="scientific">Leptospira mtsangambouensis</name>
    <dbReference type="NCBI Taxonomy" id="2484912"/>
    <lineage>
        <taxon>Bacteria</taxon>
        <taxon>Pseudomonadati</taxon>
        <taxon>Spirochaetota</taxon>
        <taxon>Spirochaetia</taxon>
        <taxon>Leptospirales</taxon>
        <taxon>Leptospiraceae</taxon>
        <taxon>Leptospira</taxon>
    </lineage>
</organism>